<sequence length="96" mass="10502">MRATALRLAHQGAFRSSSRACAPSVQPKFQPHFSRFTAENITKWVPTFAVWGGGAAVAATLFLSSVPRYQVDILHKLPFIASYFTGKSTSPRISFG</sequence>
<keyword evidence="1" id="KW-0812">Transmembrane</keyword>
<comment type="caution">
    <text evidence="2">The sequence shown here is derived from an EMBL/GenBank/DDBJ whole genome shotgun (WGS) entry which is preliminary data.</text>
</comment>
<evidence type="ECO:0000313" key="2">
    <source>
        <dbReference type="EMBL" id="KAE8271812.1"/>
    </source>
</evidence>
<dbReference type="PANTHER" id="PTHR28254">
    <property type="entry name" value="CYTOCHROME B-C1 COMPLEX SUBUNIT 10"/>
    <property type="match status" value="1"/>
</dbReference>
<keyword evidence="1" id="KW-0472">Membrane</keyword>
<dbReference type="EMBL" id="LWDG02000009">
    <property type="protein sequence ID" value="KAE8271812.1"/>
    <property type="molecule type" value="Genomic_DNA"/>
</dbReference>
<evidence type="ECO:0000313" key="3">
    <source>
        <dbReference type="Proteomes" id="UP000078113"/>
    </source>
</evidence>
<protein>
    <submittedName>
        <fullName evidence="2">Uncharacterized protein</fullName>
    </submittedName>
</protein>
<dbReference type="PANTHER" id="PTHR28254:SF1">
    <property type="entry name" value="CYTOCHROME B-C1 COMPLEX SUBUNIT 10, MITOCHONDRIAL"/>
    <property type="match status" value="1"/>
</dbReference>
<feature type="transmembrane region" description="Helical" evidence="1">
    <location>
        <begin position="44"/>
        <end position="66"/>
    </location>
</feature>
<gene>
    <name evidence="2" type="ORF">A4X09_0g517</name>
</gene>
<reference evidence="2" key="1">
    <citation type="submission" date="2016-04" db="EMBL/GenBank/DDBJ databases">
        <authorList>
            <person name="Nguyen H.D."/>
            <person name="Samba Siva P."/>
            <person name="Cullis J."/>
            <person name="Levesque C.A."/>
            <person name="Hambleton S."/>
        </authorList>
    </citation>
    <scope>NUCLEOTIDE SEQUENCE</scope>
    <source>
        <strain evidence="2">DAOMC 236422</strain>
    </source>
</reference>
<dbReference type="AlphaFoldDB" id="A0A8X7T7H7"/>
<accession>A0A8X7T7H7</accession>
<evidence type="ECO:0000256" key="1">
    <source>
        <dbReference type="SAM" id="Phobius"/>
    </source>
</evidence>
<organism evidence="2 3">
    <name type="scientific">Tilletia walkeri</name>
    <dbReference type="NCBI Taxonomy" id="117179"/>
    <lineage>
        <taxon>Eukaryota</taxon>
        <taxon>Fungi</taxon>
        <taxon>Dikarya</taxon>
        <taxon>Basidiomycota</taxon>
        <taxon>Ustilaginomycotina</taxon>
        <taxon>Exobasidiomycetes</taxon>
        <taxon>Tilletiales</taxon>
        <taxon>Tilletiaceae</taxon>
        <taxon>Tilletia</taxon>
    </lineage>
</organism>
<dbReference type="InterPro" id="IPR019182">
    <property type="entry name" value="Cytochrome_b-c1_su10_fun"/>
</dbReference>
<reference evidence="2" key="2">
    <citation type="journal article" date="2019" name="IMA Fungus">
        <title>Genome sequencing and comparison of five Tilletia species to identify candidate genes for the detection of regulated species infecting wheat.</title>
        <authorList>
            <person name="Nguyen H.D.T."/>
            <person name="Sultana T."/>
            <person name="Kesanakurti P."/>
            <person name="Hambleton S."/>
        </authorList>
    </citation>
    <scope>NUCLEOTIDE SEQUENCE</scope>
    <source>
        <strain evidence="2">DAOMC 236422</strain>
    </source>
</reference>
<dbReference type="Proteomes" id="UP000078113">
    <property type="component" value="Unassembled WGS sequence"/>
</dbReference>
<keyword evidence="1" id="KW-1133">Transmembrane helix</keyword>
<name>A0A8X7T7H7_9BASI</name>
<dbReference type="Pfam" id="PF09796">
    <property type="entry name" value="QCR10"/>
    <property type="match status" value="1"/>
</dbReference>
<proteinExistence type="predicted"/>
<keyword evidence="3" id="KW-1185">Reference proteome</keyword>
<dbReference type="GO" id="GO:0006122">
    <property type="term" value="P:mitochondrial electron transport, ubiquinol to cytochrome c"/>
    <property type="evidence" value="ECO:0007669"/>
    <property type="project" value="InterPro"/>
</dbReference>
<dbReference type="GO" id="GO:0005739">
    <property type="term" value="C:mitochondrion"/>
    <property type="evidence" value="ECO:0007669"/>
    <property type="project" value="GOC"/>
</dbReference>